<evidence type="ECO:0000313" key="2">
    <source>
        <dbReference type="EMBL" id="QLH76551.1"/>
    </source>
</evidence>
<dbReference type="EMBL" id="CP058910">
    <property type="protein sequence ID" value="QLH76551.1"/>
    <property type="molecule type" value="Genomic_DNA"/>
</dbReference>
<organism evidence="2 3">
    <name type="scientific">Halosimplex rubrum</name>
    <dbReference type="NCBI Taxonomy" id="869889"/>
    <lineage>
        <taxon>Archaea</taxon>
        <taxon>Methanobacteriati</taxon>
        <taxon>Methanobacteriota</taxon>
        <taxon>Stenosarchaea group</taxon>
        <taxon>Halobacteria</taxon>
        <taxon>Halobacteriales</taxon>
        <taxon>Haloarculaceae</taxon>
        <taxon>Halosimplex</taxon>
    </lineage>
</organism>
<dbReference type="KEGG" id="hrr:HZS55_04190"/>
<accession>A0A7D5SWF1</accession>
<dbReference type="RefSeq" id="WP_179910488.1">
    <property type="nucleotide sequence ID" value="NZ_CP058910.1"/>
</dbReference>
<keyword evidence="3" id="KW-1185">Reference proteome</keyword>
<proteinExistence type="predicted"/>
<feature type="transmembrane region" description="Helical" evidence="1">
    <location>
        <begin position="6"/>
        <end position="31"/>
    </location>
</feature>
<evidence type="ECO:0000256" key="1">
    <source>
        <dbReference type="SAM" id="Phobius"/>
    </source>
</evidence>
<keyword evidence="1" id="KW-0472">Membrane</keyword>
<keyword evidence="1" id="KW-1133">Transmembrane helix</keyword>
<keyword evidence="1" id="KW-0812">Transmembrane</keyword>
<dbReference type="AlphaFoldDB" id="A0A7D5SWF1"/>
<reference evidence="2 3" key="1">
    <citation type="submission" date="2020-07" db="EMBL/GenBank/DDBJ databases">
        <title>Halosimplex pelagicum sp. nov. and Halosimplex rubrum sp. nov., isolated from salted brown alga Laminaria, and emended description of the genus Halosimplex.</title>
        <authorList>
            <person name="Cui H."/>
        </authorList>
    </citation>
    <scope>NUCLEOTIDE SEQUENCE [LARGE SCALE GENOMIC DNA]</scope>
    <source>
        <strain evidence="2 3">R27</strain>
    </source>
</reference>
<gene>
    <name evidence="2" type="ORF">HZS55_04190</name>
</gene>
<dbReference type="Proteomes" id="UP000509667">
    <property type="component" value="Chromosome"/>
</dbReference>
<sequence>MESSSAINWTTVLISVGGAVGSSGLISWFLMGKRIKKQRDQEIKREREHWYHQVNSINLRIWRTCLELPYGVDLNEATKLPENGDEGAQEMKKIISLIDELLNTHTNAPPEIERDVLQDIEDIGYWFDNLDIEESDPTTTDIRDRLVSDTQNMMDQVSELSERYEEPPYY</sequence>
<name>A0A7D5SWF1_9EURY</name>
<evidence type="ECO:0000313" key="3">
    <source>
        <dbReference type="Proteomes" id="UP000509667"/>
    </source>
</evidence>
<dbReference type="GeneID" id="56077035"/>
<protein>
    <submittedName>
        <fullName evidence="2">Uncharacterized protein</fullName>
    </submittedName>
</protein>